<sequence length="110" mass="11433">MSQNSGPFLVSSHGHPGFNPRPPPSSSTASSTSSKRISNGLMTGPSPGNTSMGPNMGLSSSPSPMRSAASMGPMKPGSVGMASMDKSNSMPYSNRYSRKPWSMTRSIHGK</sequence>
<dbReference type="Proteomes" id="UP000663845">
    <property type="component" value="Unassembled WGS sequence"/>
</dbReference>
<feature type="compositionally biased region" description="Polar residues" evidence="1">
    <location>
        <begin position="85"/>
        <end position="95"/>
    </location>
</feature>
<name>A0A815IFG6_9BILA</name>
<evidence type="ECO:0000256" key="1">
    <source>
        <dbReference type="SAM" id="MobiDB-lite"/>
    </source>
</evidence>
<reference evidence="2" key="1">
    <citation type="submission" date="2021-02" db="EMBL/GenBank/DDBJ databases">
        <authorList>
            <person name="Nowell W R."/>
        </authorList>
    </citation>
    <scope>NUCLEOTIDE SEQUENCE</scope>
</reference>
<feature type="region of interest" description="Disordered" evidence="1">
    <location>
        <begin position="1"/>
        <end position="110"/>
    </location>
</feature>
<accession>A0A815IFG6</accession>
<dbReference type="EMBL" id="CAJNOG010000822">
    <property type="protein sequence ID" value="CAF1365338.1"/>
    <property type="molecule type" value="Genomic_DNA"/>
</dbReference>
<evidence type="ECO:0000313" key="3">
    <source>
        <dbReference type="Proteomes" id="UP000663845"/>
    </source>
</evidence>
<evidence type="ECO:0000313" key="2">
    <source>
        <dbReference type="EMBL" id="CAF1365338.1"/>
    </source>
</evidence>
<feature type="compositionally biased region" description="Polar residues" evidence="1">
    <location>
        <begin position="35"/>
        <end position="53"/>
    </location>
</feature>
<proteinExistence type="predicted"/>
<organism evidence="2 3">
    <name type="scientific">Adineta steineri</name>
    <dbReference type="NCBI Taxonomy" id="433720"/>
    <lineage>
        <taxon>Eukaryota</taxon>
        <taxon>Metazoa</taxon>
        <taxon>Spiralia</taxon>
        <taxon>Gnathifera</taxon>
        <taxon>Rotifera</taxon>
        <taxon>Eurotatoria</taxon>
        <taxon>Bdelloidea</taxon>
        <taxon>Adinetida</taxon>
        <taxon>Adinetidae</taxon>
        <taxon>Adineta</taxon>
    </lineage>
</organism>
<dbReference type="AlphaFoldDB" id="A0A815IFG6"/>
<gene>
    <name evidence="2" type="ORF">JYZ213_LOCUS35817</name>
</gene>
<feature type="compositionally biased region" description="Low complexity" evidence="1">
    <location>
        <begin position="59"/>
        <end position="71"/>
    </location>
</feature>
<comment type="caution">
    <text evidence="2">The sequence shown here is derived from an EMBL/GenBank/DDBJ whole genome shotgun (WGS) entry which is preliminary data.</text>
</comment>
<protein>
    <submittedName>
        <fullName evidence="2">Uncharacterized protein</fullName>
    </submittedName>
</protein>